<reference evidence="2 3" key="1">
    <citation type="submission" date="2017-03" db="EMBL/GenBank/DDBJ databases">
        <title>Widespread Adenine N6-methylation of Active Genes in Fungi.</title>
        <authorList>
            <consortium name="DOE Joint Genome Institute"/>
            <person name="Mondo S.J."/>
            <person name="Dannebaum R.O."/>
            <person name="Kuo R.C."/>
            <person name="Louie K.B."/>
            <person name="Bewick A.J."/>
            <person name="Labutti K."/>
            <person name="Haridas S."/>
            <person name="Kuo A."/>
            <person name="Salamov A."/>
            <person name="Ahrendt S.R."/>
            <person name="Lau R."/>
            <person name="Bowen B.P."/>
            <person name="Lipzen A."/>
            <person name="Sullivan W."/>
            <person name="Andreopoulos W.B."/>
            <person name="Clum A."/>
            <person name="Lindquist E."/>
            <person name="Daum C."/>
            <person name="Northen T.R."/>
            <person name="Ramamoorthy G."/>
            <person name="Schmitz R.J."/>
            <person name="Gryganskyi A."/>
            <person name="Culley D."/>
            <person name="Magnuson J."/>
            <person name="James T.Y."/>
            <person name="O'Malley M.A."/>
            <person name="Stajich J.E."/>
            <person name="Spatafora J.W."/>
            <person name="Visel A."/>
            <person name="Grigoriev I.V."/>
        </authorList>
    </citation>
    <scope>NUCLEOTIDE SEQUENCE [LARGE SCALE GENOMIC DNA]</scope>
    <source>
        <strain evidence="2 3">NRRL Y-17943</strain>
    </source>
</reference>
<feature type="compositionally biased region" description="Polar residues" evidence="1">
    <location>
        <begin position="1"/>
        <end position="10"/>
    </location>
</feature>
<keyword evidence="3" id="KW-1185">Reference proteome</keyword>
<sequence>MSMTTTTQSIKEMKEAQASTVAGTARPTFPSPRSMMRSFEVFDGELSKGRKRPIARRTESDMLIFAREPWWVPDHARFTNKPIKVGNEDQSGDDGDSGHFTCEAKAVDEKEEEGGAEEESSTQARQYSYESLSSAYTPSLVEDSTDVPSQPSWADFSDLSLGSESGRECHKDEKGLGGEEQEDDDAMVVEEDFGEVDQGADAAEEVSQEDQKVKPWSPERMADLHQFMAYRQRLAARRKTRQASNESK</sequence>
<dbReference type="Proteomes" id="UP000193218">
    <property type="component" value="Unassembled WGS sequence"/>
</dbReference>
<name>A0A1Y1U6X8_9TREE</name>
<dbReference type="EMBL" id="NBSH01000017">
    <property type="protein sequence ID" value="ORX33752.1"/>
    <property type="molecule type" value="Genomic_DNA"/>
</dbReference>
<accession>A0A1Y1U6X8</accession>
<dbReference type="GeneID" id="33553964"/>
<proteinExistence type="predicted"/>
<feature type="compositionally biased region" description="Acidic residues" evidence="1">
    <location>
        <begin position="109"/>
        <end position="120"/>
    </location>
</feature>
<gene>
    <name evidence="2" type="ORF">BD324DRAFT_197433</name>
</gene>
<feature type="compositionally biased region" description="Polar residues" evidence="1">
    <location>
        <begin position="121"/>
        <end position="137"/>
    </location>
</feature>
<feature type="region of interest" description="Disordered" evidence="1">
    <location>
        <begin position="200"/>
        <end position="219"/>
    </location>
</feature>
<feature type="region of interest" description="Disordered" evidence="1">
    <location>
        <begin position="81"/>
        <end position="184"/>
    </location>
</feature>
<evidence type="ECO:0000313" key="3">
    <source>
        <dbReference type="Proteomes" id="UP000193218"/>
    </source>
</evidence>
<feature type="region of interest" description="Disordered" evidence="1">
    <location>
        <begin position="1"/>
        <end position="35"/>
    </location>
</feature>
<evidence type="ECO:0000313" key="2">
    <source>
        <dbReference type="EMBL" id="ORX33752.1"/>
    </source>
</evidence>
<feature type="compositionally biased region" description="Basic and acidic residues" evidence="1">
    <location>
        <begin position="165"/>
        <end position="177"/>
    </location>
</feature>
<dbReference type="RefSeq" id="XP_021868051.1">
    <property type="nucleotide sequence ID" value="XM_022012156.1"/>
</dbReference>
<dbReference type="AlphaFoldDB" id="A0A1Y1U6X8"/>
<organism evidence="2 3">
    <name type="scientific">Kockovaella imperatae</name>
    <dbReference type="NCBI Taxonomy" id="4999"/>
    <lineage>
        <taxon>Eukaryota</taxon>
        <taxon>Fungi</taxon>
        <taxon>Dikarya</taxon>
        <taxon>Basidiomycota</taxon>
        <taxon>Agaricomycotina</taxon>
        <taxon>Tremellomycetes</taxon>
        <taxon>Tremellales</taxon>
        <taxon>Cuniculitremaceae</taxon>
        <taxon>Kockovaella</taxon>
    </lineage>
</organism>
<comment type="caution">
    <text evidence="2">The sequence shown here is derived from an EMBL/GenBank/DDBJ whole genome shotgun (WGS) entry which is preliminary data.</text>
</comment>
<protein>
    <submittedName>
        <fullName evidence="2">Uncharacterized protein</fullName>
    </submittedName>
</protein>
<evidence type="ECO:0000256" key="1">
    <source>
        <dbReference type="SAM" id="MobiDB-lite"/>
    </source>
</evidence>
<dbReference type="InParanoid" id="A0A1Y1U6X8"/>